<dbReference type="AlphaFoldDB" id="A0AA36G4P0"/>
<dbReference type="EMBL" id="CATQJA010002653">
    <property type="protein sequence ID" value="CAJ0578088.1"/>
    <property type="molecule type" value="Genomic_DNA"/>
</dbReference>
<comment type="similarity">
    <text evidence="2">Belongs to the universal ribosomal protein uL29 family.</text>
</comment>
<keyword evidence="5" id="KW-0687">Ribonucleoprotein</keyword>
<dbReference type="Gene3D" id="6.10.330.20">
    <property type="match status" value="1"/>
</dbReference>
<comment type="subcellular location">
    <subcellularLocation>
        <location evidence="1">Mitochondrion</location>
    </subcellularLocation>
</comment>
<name>A0AA36G4P0_9BILA</name>
<feature type="non-terminal residue" evidence="7">
    <location>
        <position position="227"/>
    </location>
</feature>
<dbReference type="PANTHER" id="PTHR21183">
    <property type="entry name" value="RIBOSOMAL PROTEIN L47, MITOCHONDRIAL-RELATED"/>
    <property type="match status" value="1"/>
</dbReference>
<evidence type="ECO:0000256" key="3">
    <source>
        <dbReference type="ARBA" id="ARBA00022980"/>
    </source>
</evidence>
<evidence type="ECO:0000313" key="7">
    <source>
        <dbReference type="EMBL" id="CAJ0578088.1"/>
    </source>
</evidence>
<evidence type="ECO:0000256" key="2">
    <source>
        <dbReference type="ARBA" id="ARBA00009254"/>
    </source>
</evidence>
<keyword evidence="3" id="KW-0689">Ribosomal protein</keyword>
<dbReference type="InterPro" id="IPR010729">
    <property type="entry name" value="Ribosomal_uL29_mit"/>
</dbReference>
<comment type="caution">
    <text evidence="7">The sequence shown here is derived from an EMBL/GenBank/DDBJ whole genome shotgun (WGS) entry which is preliminary data.</text>
</comment>
<protein>
    <recommendedName>
        <fullName evidence="6">Large ribosomal subunit protein uL29m</fullName>
    </recommendedName>
</protein>
<evidence type="ECO:0000256" key="6">
    <source>
        <dbReference type="ARBA" id="ARBA00035289"/>
    </source>
</evidence>
<accession>A0AA36G4P0</accession>
<evidence type="ECO:0000313" key="8">
    <source>
        <dbReference type="Proteomes" id="UP001177023"/>
    </source>
</evidence>
<dbReference type="Pfam" id="PF06984">
    <property type="entry name" value="MRP-L47"/>
    <property type="match status" value="1"/>
</dbReference>
<dbReference type="GO" id="GO:0032543">
    <property type="term" value="P:mitochondrial translation"/>
    <property type="evidence" value="ECO:0007669"/>
    <property type="project" value="TreeGrafter"/>
</dbReference>
<reference evidence="7" key="1">
    <citation type="submission" date="2023-06" db="EMBL/GenBank/DDBJ databases">
        <authorList>
            <person name="Delattre M."/>
        </authorList>
    </citation>
    <scope>NUCLEOTIDE SEQUENCE</scope>
    <source>
        <strain evidence="7">AF72</strain>
    </source>
</reference>
<organism evidence="7 8">
    <name type="scientific">Mesorhabditis spiculigera</name>
    <dbReference type="NCBI Taxonomy" id="96644"/>
    <lineage>
        <taxon>Eukaryota</taxon>
        <taxon>Metazoa</taxon>
        <taxon>Ecdysozoa</taxon>
        <taxon>Nematoda</taxon>
        <taxon>Chromadorea</taxon>
        <taxon>Rhabditida</taxon>
        <taxon>Rhabditina</taxon>
        <taxon>Rhabditomorpha</taxon>
        <taxon>Rhabditoidea</taxon>
        <taxon>Rhabditidae</taxon>
        <taxon>Mesorhabditinae</taxon>
        <taxon>Mesorhabditis</taxon>
    </lineage>
</organism>
<sequence length="227" mass="26573">MLPRALLRLSPGTSQQRPFSRSAPALNAVLNQFFDDPQNFGKTELRPKLRPGRAWSSDELRRKSNEDLHKLWYICLKERNMLLTMQKSYQNYAKAFPNPERLDNVATTMKGIEEVVHERNDAYYQLETGKGVDPPKRTITSFMGFTYEKAAREHYQPPTAGQKEYEVPELDADAHMMQKLWAEKEALKERDRKDVAAQREYLSDSKLKFKRGGRRTFDRLEDIKPYL</sequence>
<evidence type="ECO:0000256" key="5">
    <source>
        <dbReference type="ARBA" id="ARBA00023274"/>
    </source>
</evidence>
<dbReference type="Proteomes" id="UP001177023">
    <property type="component" value="Unassembled WGS sequence"/>
</dbReference>
<keyword evidence="4" id="KW-0496">Mitochondrion</keyword>
<dbReference type="GO" id="GO:0003735">
    <property type="term" value="F:structural constituent of ribosome"/>
    <property type="evidence" value="ECO:0007669"/>
    <property type="project" value="InterPro"/>
</dbReference>
<gene>
    <name evidence="7" type="ORF">MSPICULIGERA_LOCUS16352</name>
</gene>
<evidence type="ECO:0000256" key="1">
    <source>
        <dbReference type="ARBA" id="ARBA00004173"/>
    </source>
</evidence>
<dbReference type="GO" id="GO:0005762">
    <property type="term" value="C:mitochondrial large ribosomal subunit"/>
    <property type="evidence" value="ECO:0007669"/>
    <property type="project" value="TreeGrafter"/>
</dbReference>
<proteinExistence type="inferred from homology"/>
<dbReference type="InterPro" id="IPR038340">
    <property type="entry name" value="MRP-L47_sf"/>
</dbReference>
<evidence type="ECO:0000256" key="4">
    <source>
        <dbReference type="ARBA" id="ARBA00023128"/>
    </source>
</evidence>
<keyword evidence="8" id="KW-1185">Reference proteome</keyword>
<dbReference type="PANTHER" id="PTHR21183:SF18">
    <property type="entry name" value="LARGE RIBOSOMAL SUBUNIT PROTEIN UL29M"/>
    <property type="match status" value="1"/>
</dbReference>